<dbReference type="InterPro" id="IPR000873">
    <property type="entry name" value="AMP-dep_synth/lig_dom"/>
</dbReference>
<dbReference type="Gene3D" id="3.30.300.30">
    <property type="match status" value="1"/>
</dbReference>
<dbReference type="Pfam" id="PF00501">
    <property type="entry name" value="AMP-binding"/>
    <property type="match status" value="1"/>
</dbReference>
<proteinExistence type="predicted"/>
<protein>
    <recommendedName>
        <fullName evidence="4">AMP-dependent ligase C-terminal domain-containing protein</fullName>
    </recommendedName>
</protein>
<organism evidence="3">
    <name type="scientific">marine sediment metagenome</name>
    <dbReference type="NCBI Taxonomy" id="412755"/>
    <lineage>
        <taxon>unclassified sequences</taxon>
        <taxon>metagenomes</taxon>
        <taxon>ecological metagenomes</taxon>
    </lineage>
</organism>
<reference evidence="3" key="1">
    <citation type="journal article" date="2014" name="Front. Microbiol.">
        <title>High frequency of phylogenetically diverse reductive dehalogenase-homologous genes in deep subseafloor sedimentary metagenomes.</title>
        <authorList>
            <person name="Kawai M."/>
            <person name="Futagami T."/>
            <person name="Toyoda A."/>
            <person name="Takaki Y."/>
            <person name="Nishi S."/>
            <person name="Hori S."/>
            <person name="Arai W."/>
            <person name="Tsubouchi T."/>
            <person name="Morono Y."/>
            <person name="Uchiyama I."/>
            <person name="Ito T."/>
            <person name="Fujiyama A."/>
            <person name="Inagaki F."/>
            <person name="Takami H."/>
        </authorList>
    </citation>
    <scope>NUCLEOTIDE SEQUENCE</scope>
    <source>
        <strain evidence="3">Expedition CK06-06</strain>
    </source>
</reference>
<dbReference type="InterPro" id="IPR042099">
    <property type="entry name" value="ANL_N_sf"/>
</dbReference>
<evidence type="ECO:0000259" key="2">
    <source>
        <dbReference type="Pfam" id="PF14535"/>
    </source>
</evidence>
<evidence type="ECO:0000313" key="3">
    <source>
        <dbReference type="EMBL" id="GAG82905.1"/>
    </source>
</evidence>
<evidence type="ECO:0000259" key="1">
    <source>
        <dbReference type="Pfam" id="PF00501"/>
    </source>
</evidence>
<gene>
    <name evidence="3" type="ORF">S01H4_21833</name>
</gene>
<accession>X1AK33</accession>
<dbReference type="PANTHER" id="PTHR43845:SF1">
    <property type="entry name" value="BLR5969 PROTEIN"/>
    <property type="match status" value="1"/>
</dbReference>
<dbReference type="EMBL" id="BART01009937">
    <property type="protein sequence ID" value="GAG82905.1"/>
    <property type="molecule type" value="Genomic_DNA"/>
</dbReference>
<dbReference type="Gene3D" id="3.40.50.12780">
    <property type="entry name" value="N-terminal domain of ligase-like"/>
    <property type="match status" value="1"/>
</dbReference>
<sequence length="257" mass="29390">TVLVCTPSYALTLGETLDELHIKPQKLSLRVGIFGAEPWSEKTRANIEQAFRITAYDNYGLSEIMGPGVATECDKRCGLHIFEDHFIPEVINPETGERLPDGQQGELVITTLTKEAIPLLRFRTGDITSLNHEPCECGRTIVRMSRVKSRTDDMIFFHDAKIFPSQIEEILMKVEGCLPHYQIVLDENDEGNTFTVKVELDEKLFSDEIKKIQQMQISVEREIEKVLDIQSTVTFVEHRSLERTIGKTQRVIDNRRK</sequence>
<name>X1AK33_9ZZZZ</name>
<feature type="domain" description="AMP-dependent synthetase/ligase" evidence="1">
    <location>
        <begin position="1"/>
        <end position="110"/>
    </location>
</feature>
<comment type="caution">
    <text evidence="3">The sequence shown here is derived from an EMBL/GenBank/DDBJ whole genome shotgun (WGS) entry which is preliminary data.</text>
</comment>
<dbReference type="AlphaFoldDB" id="X1AK33"/>
<feature type="non-terminal residue" evidence="3">
    <location>
        <position position="1"/>
    </location>
</feature>
<dbReference type="InterPro" id="IPR028154">
    <property type="entry name" value="AMP-dep_Lig_C"/>
</dbReference>
<dbReference type="SUPFAM" id="SSF56801">
    <property type="entry name" value="Acetyl-CoA synthetase-like"/>
    <property type="match status" value="1"/>
</dbReference>
<feature type="domain" description="AMP-dependent ligase C-terminal" evidence="2">
    <location>
        <begin position="161"/>
        <end position="255"/>
    </location>
</feature>
<dbReference type="PANTHER" id="PTHR43845">
    <property type="entry name" value="BLR5969 PROTEIN"/>
    <property type="match status" value="1"/>
</dbReference>
<dbReference type="InterPro" id="IPR045851">
    <property type="entry name" value="AMP-bd_C_sf"/>
</dbReference>
<dbReference type="Pfam" id="PF14535">
    <property type="entry name" value="AMP-binding_C_2"/>
    <property type="match status" value="1"/>
</dbReference>
<evidence type="ECO:0008006" key="4">
    <source>
        <dbReference type="Google" id="ProtNLM"/>
    </source>
</evidence>